<gene>
    <name evidence="4" type="ORF">CEURO_LOCUS16712</name>
</gene>
<dbReference type="InterPro" id="IPR001680">
    <property type="entry name" value="WD40_rpt"/>
</dbReference>
<evidence type="ECO:0008006" key="6">
    <source>
        <dbReference type="Google" id="ProtNLM"/>
    </source>
</evidence>
<evidence type="ECO:0000313" key="4">
    <source>
        <dbReference type="EMBL" id="CAH9104847.1"/>
    </source>
</evidence>
<sequence>MRSPAPPPHGTLPLRSVRPLGSWHGELCVCDLQSGNTARRFVGQGVLSDSFSVDNHQIVPASRDLTIKLWNALGECKYTIQQSEAHSEWVSGVRFSPNNWQPTVVSASWERSVKIWNLKNCELRSDLLGHTGYVNTVMFLLTVLFALADAKID</sequence>
<dbReference type="PROSITE" id="PS50082">
    <property type="entry name" value="WD_REPEATS_2"/>
    <property type="match status" value="1"/>
</dbReference>
<dbReference type="InterPro" id="IPR036322">
    <property type="entry name" value="WD40_repeat_dom_sf"/>
</dbReference>
<dbReference type="PROSITE" id="PS50294">
    <property type="entry name" value="WD_REPEATS_REGION"/>
    <property type="match status" value="1"/>
</dbReference>
<dbReference type="OrthoDB" id="7875889at2759"/>
<comment type="similarity">
    <text evidence="1">Belongs to the WD repeat G protein beta family. Ribosomal protein RACK1 subfamily.</text>
</comment>
<protein>
    <recommendedName>
        <fullName evidence="6">Peroxin-7</fullName>
    </recommendedName>
</protein>
<dbReference type="Pfam" id="PF00400">
    <property type="entry name" value="WD40"/>
    <property type="match status" value="1"/>
</dbReference>
<dbReference type="Gene3D" id="2.130.10.10">
    <property type="entry name" value="YVTN repeat-like/Quinoprotein amine dehydrogenase"/>
    <property type="match status" value="1"/>
</dbReference>
<dbReference type="Proteomes" id="UP001152484">
    <property type="component" value="Unassembled WGS sequence"/>
</dbReference>
<keyword evidence="2" id="KW-0687">Ribonucleoprotein</keyword>
<dbReference type="PANTHER" id="PTHR19868">
    <property type="entry name" value="RECEPTOR FOR ACTIVATED PROTEIN KINASE C RACK1"/>
    <property type="match status" value="1"/>
</dbReference>
<dbReference type="FunFam" id="2.130.10.10:FF:000615">
    <property type="entry name" value="Receptor for activated C kinase 1"/>
    <property type="match status" value="1"/>
</dbReference>
<keyword evidence="5" id="KW-1185">Reference proteome</keyword>
<accession>A0A9P1EGJ4</accession>
<reference evidence="4" key="1">
    <citation type="submission" date="2022-07" db="EMBL/GenBank/DDBJ databases">
        <authorList>
            <person name="Macas J."/>
            <person name="Novak P."/>
            <person name="Neumann P."/>
        </authorList>
    </citation>
    <scope>NUCLEOTIDE SEQUENCE</scope>
</reference>
<comment type="caution">
    <text evidence="4">The sequence shown here is derived from an EMBL/GenBank/DDBJ whole genome shotgun (WGS) entry which is preliminary data.</text>
</comment>
<dbReference type="EMBL" id="CAMAPE010000046">
    <property type="protein sequence ID" value="CAH9104847.1"/>
    <property type="molecule type" value="Genomic_DNA"/>
</dbReference>
<evidence type="ECO:0000313" key="5">
    <source>
        <dbReference type="Proteomes" id="UP001152484"/>
    </source>
</evidence>
<proteinExistence type="inferred from homology"/>
<organism evidence="4 5">
    <name type="scientific">Cuscuta europaea</name>
    <name type="common">European dodder</name>
    <dbReference type="NCBI Taxonomy" id="41803"/>
    <lineage>
        <taxon>Eukaryota</taxon>
        <taxon>Viridiplantae</taxon>
        <taxon>Streptophyta</taxon>
        <taxon>Embryophyta</taxon>
        <taxon>Tracheophyta</taxon>
        <taxon>Spermatophyta</taxon>
        <taxon>Magnoliopsida</taxon>
        <taxon>eudicotyledons</taxon>
        <taxon>Gunneridae</taxon>
        <taxon>Pentapetalae</taxon>
        <taxon>asterids</taxon>
        <taxon>lamiids</taxon>
        <taxon>Solanales</taxon>
        <taxon>Convolvulaceae</taxon>
        <taxon>Cuscuteae</taxon>
        <taxon>Cuscuta</taxon>
        <taxon>Cuscuta subgen. Cuscuta</taxon>
    </lineage>
</organism>
<dbReference type="SUPFAM" id="SSF50978">
    <property type="entry name" value="WD40 repeat-like"/>
    <property type="match status" value="1"/>
</dbReference>
<evidence type="ECO:0000256" key="3">
    <source>
        <dbReference type="PROSITE-ProRule" id="PRU00221"/>
    </source>
</evidence>
<feature type="repeat" description="WD" evidence="3">
    <location>
        <begin position="83"/>
        <end position="126"/>
    </location>
</feature>
<keyword evidence="3" id="KW-0853">WD repeat</keyword>
<evidence type="ECO:0000256" key="1">
    <source>
        <dbReference type="ARBA" id="ARBA00007253"/>
    </source>
</evidence>
<dbReference type="GO" id="GO:0043022">
    <property type="term" value="F:ribosome binding"/>
    <property type="evidence" value="ECO:0007669"/>
    <property type="project" value="InterPro"/>
</dbReference>
<dbReference type="InterPro" id="IPR045223">
    <property type="entry name" value="RACK1-like"/>
</dbReference>
<dbReference type="GO" id="GO:0045182">
    <property type="term" value="F:translation regulator activity"/>
    <property type="evidence" value="ECO:0007669"/>
    <property type="project" value="InterPro"/>
</dbReference>
<dbReference type="SMART" id="SM00320">
    <property type="entry name" value="WD40"/>
    <property type="match status" value="2"/>
</dbReference>
<name>A0A9P1EGJ4_CUSEU</name>
<evidence type="ECO:0000256" key="2">
    <source>
        <dbReference type="ARBA" id="ARBA00023274"/>
    </source>
</evidence>
<dbReference type="InterPro" id="IPR015943">
    <property type="entry name" value="WD40/YVTN_repeat-like_dom_sf"/>
</dbReference>
<dbReference type="GO" id="GO:1990904">
    <property type="term" value="C:ribonucleoprotein complex"/>
    <property type="evidence" value="ECO:0007669"/>
    <property type="project" value="UniProtKB-KW"/>
</dbReference>
<dbReference type="AlphaFoldDB" id="A0A9P1EGJ4"/>